<protein>
    <recommendedName>
        <fullName evidence="3">Protein RIC1 homolog</fullName>
    </recommendedName>
</protein>
<feature type="compositionally biased region" description="Low complexity" evidence="4">
    <location>
        <begin position="1540"/>
        <end position="1550"/>
    </location>
</feature>
<comment type="subcellular location">
    <subcellularLocation>
        <location evidence="1">Membrane</location>
    </subcellularLocation>
</comment>
<evidence type="ECO:0000256" key="3">
    <source>
        <dbReference type="ARBA" id="ARBA00029879"/>
    </source>
</evidence>
<dbReference type="SUPFAM" id="SSF82171">
    <property type="entry name" value="DPP6 N-terminal domain-like"/>
    <property type="match status" value="1"/>
</dbReference>
<feature type="compositionally biased region" description="Low complexity" evidence="4">
    <location>
        <begin position="1448"/>
        <end position="1461"/>
    </location>
</feature>
<reference evidence="6 7" key="2">
    <citation type="submission" date="2019-01" db="EMBL/GenBank/DDBJ databases">
        <title>The decoding of complex shrimp genome reveals the adaptation for benthos swimmer, frequently molting mechanism and breeding impact on genome.</title>
        <authorList>
            <person name="Sun Y."/>
            <person name="Gao Y."/>
            <person name="Yu Y."/>
        </authorList>
    </citation>
    <scope>NUCLEOTIDE SEQUENCE [LARGE SCALE GENOMIC DNA]</scope>
    <source>
        <tissue evidence="6">Muscle</tissue>
    </source>
</reference>
<feature type="region of interest" description="Disordered" evidence="4">
    <location>
        <begin position="1443"/>
        <end position="1577"/>
    </location>
</feature>
<feature type="compositionally biased region" description="Low complexity" evidence="4">
    <location>
        <begin position="1486"/>
        <end position="1519"/>
    </location>
</feature>
<dbReference type="Pfam" id="PF25440">
    <property type="entry name" value="Beta-prop_RIC1_2nd"/>
    <property type="match status" value="1"/>
</dbReference>
<dbReference type="InterPro" id="IPR040096">
    <property type="entry name" value="Ric1"/>
</dbReference>
<evidence type="ECO:0000313" key="6">
    <source>
        <dbReference type="EMBL" id="ROT85303.1"/>
    </source>
</evidence>
<accession>A0A3R7MM12</accession>
<dbReference type="GO" id="GO:0006886">
    <property type="term" value="P:intracellular protein transport"/>
    <property type="evidence" value="ECO:0007669"/>
    <property type="project" value="InterPro"/>
</dbReference>
<dbReference type="Proteomes" id="UP000283509">
    <property type="component" value="Unassembled WGS sequence"/>
</dbReference>
<sequence>MYYPVGLPKRLRIPGTRDGQVKSVVCNRDRILFAILTERAIWIWFSRPCVPVVVHRRSDESVLSLGTNEFLEWRPDSSMIVVATNKNRLIYYSIVVDESRREVYEQRDPPNPTLKRESAELYSSESIPPLVFSTAFETEVTGGVTGLVCLRDELMVATGTGHIQRLRWDGSLNYDYCIDLRRVPFCDDQLVMKAVPLDAPGVHVVDLEYSPLVGGFAIVLSDGRAAFLTASTLKFDPNAVQGIWARDLEDATCAAINHKYRLLAYGRANSQGVVYTVDEATGGLEVSHRLVLSSRDFAGSPGPVGFMKWTPDGTVLGMTWEGGGISLWSVFGSLLTVSLRWDYTEDPLSKAITITNMEWGAEGYEVWCIQKLEEELSKQETQDQQLYTEKSSREMPKMEDNLEETKECREMPQGAVETEDIEVGAEATESSHSTGVQEKTCVLQFSFIKSALTVNPCMSRLGRVLLQGNDRLYLNTCEGLAGMPDPTQDSLSLYFDDDEEGAFEDPLQAKDSQFCVAAKKQWIVIPIPYSYTASNWPIRYTCVDEGGELVGVAGRNGVAHYSLRLRRWHLFGNESQERDFVVTGGLLWWRSTWLVLGAYNIPANMDELRLYPRDHKLDNLYVTTVPQPAQVLLLNIYGDQLIVLTADCHITVYNLQPSETNSGGGNVNVSRVQEVDISGLTVHPACVVSILLTSLRTESWRVSNNQHNPLPAQSVIINISGKVLMIQRDQQADGAGSNGKLFHCAQMTPIVLASSCEALWCSSCAVSHKPHLSHALWLHCGVHGTRAWLPLFPNSADKSHIFLARRIMLPFTPSIYPLAVLFEEGILLGAETDTSLLACDAASLHQPLTVVERTSQVYLHHLLRQLLRRNLGYHAWEVASTCRDLPYFPHALELLLHQVLEEEASSKDPLPDCLLPRVVEFIREFPVYLQTVVQCARKTELALWRYLFSAAGSPKLLFVKALEEAQLDTAASYLIILQNLESASVSRSHATRLLDATLEAGKWDLSKDLIRFLRSIDPTDLDSPKPSVPSCGSTKVGFSHATPPVSPACADEDLSMILPNTQVLRGRSFSSTSAPKVAVGDGAAASHQSVVRTTSDSAKVLPEISRQCQTVPTQRKRSTNSLSKDVSTAEEYFLDVILQRHAKKLLLSCRLRDLGTMAAHLDFPLVSWLRRERSRAARVDDFVASLKQIHREFSWPYPSVPTSHIRRYSVSSVRSGGSPDERSVLVEEKMQGLSISVPKVSSLGTGEVGDSGYMSQATGDTHTAVTPQHTPHSPKSPYALQEVMPRQALLVPHSPRTGDTVSVMSEEGTLYGDDTSSVCGDWSPEGGDPMRDLLSRPPDPPPQSSPRPPPHAEVQLRYLLQVLLEAGCLEWSVVVAVVLRDALAVLRVVTLARAPDVPAQVITRLTTGLQDLLHFTNTECLGYQNFLGAIMGQVKVLERLANTREISRTPSPHSSRPPSTSHESEPPPSQESSHRSSVRTSPPPSSHQQQGQQQQSMQVQNQTQGQQTQQVPQQQAQQPLPHPGMPKVSYLPRNSISAGETLPEETSNPESENELRDSVHEGISTLEEEGSAACVVS</sequence>
<keyword evidence="2" id="KW-0472">Membrane</keyword>
<evidence type="ECO:0000256" key="2">
    <source>
        <dbReference type="ARBA" id="ARBA00023136"/>
    </source>
</evidence>
<reference evidence="6 7" key="1">
    <citation type="submission" date="2018-04" db="EMBL/GenBank/DDBJ databases">
        <authorList>
            <person name="Zhang X."/>
            <person name="Yuan J."/>
            <person name="Li F."/>
            <person name="Xiang J."/>
        </authorList>
    </citation>
    <scope>NUCLEOTIDE SEQUENCE [LARGE SCALE GENOMIC DNA]</scope>
    <source>
        <tissue evidence="6">Muscle</tissue>
    </source>
</reference>
<comment type="caution">
    <text evidence="6">The sequence shown here is derived from an EMBL/GenBank/DDBJ whole genome shotgun (WGS) entry which is preliminary data.</text>
</comment>
<feature type="region of interest" description="Disordered" evidence="4">
    <location>
        <begin position="379"/>
        <end position="398"/>
    </location>
</feature>
<feature type="compositionally biased region" description="Pro residues" evidence="4">
    <location>
        <begin position="1337"/>
        <end position="1350"/>
    </location>
</feature>
<evidence type="ECO:0000259" key="5">
    <source>
        <dbReference type="Pfam" id="PF07064"/>
    </source>
</evidence>
<dbReference type="GO" id="GO:0005829">
    <property type="term" value="C:cytosol"/>
    <property type="evidence" value="ECO:0007669"/>
    <property type="project" value="TreeGrafter"/>
</dbReference>
<dbReference type="OrthoDB" id="67540at2759"/>
<dbReference type="GO" id="GO:0000139">
    <property type="term" value="C:Golgi membrane"/>
    <property type="evidence" value="ECO:0007669"/>
    <property type="project" value="TreeGrafter"/>
</dbReference>
<evidence type="ECO:0000313" key="7">
    <source>
        <dbReference type="Proteomes" id="UP000283509"/>
    </source>
</evidence>
<proteinExistence type="predicted"/>
<feature type="region of interest" description="Disordered" evidence="4">
    <location>
        <begin position="1308"/>
        <end position="1350"/>
    </location>
</feature>
<dbReference type="PANTHER" id="PTHR22746:SF10">
    <property type="entry name" value="GUANINE NUCLEOTIDE EXCHANGE FACTOR SUBUNIT RIC1"/>
    <property type="match status" value="1"/>
</dbReference>
<gene>
    <name evidence="6" type="ORF">C7M84_017776</name>
</gene>
<evidence type="ECO:0000256" key="4">
    <source>
        <dbReference type="SAM" id="MobiDB-lite"/>
    </source>
</evidence>
<dbReference type="EMBL" id="QCYY01000328">
    <property type="protein sequence ID" value="ROT85303.1"/>
    <property type="molecule type" value="Genomic_DNA"/>
</dbReference>
<dbReference type="GO" id="GO:0042147">
    <property type="term" value="P:retrograde transport, endosome to Golgi"/>
    <property type="evidence" value="ECO:0007669"/>
    <property type="project" value="TreeGrafter"/>
</dbReference>
<name>A0A3R7MM12_PENVA</name>
<keyword evidence="7" id="KW-1185">Reference proteome</keyword>
<feature type="domain" description="RIC1 C-terminal alpha solenoid region" evidence="5">
    <location>
        <begin position="860"/>
        <end position="1020"/>
    </location>
</feature>
<dbReference type="GO" id="GO:0034066">
    <property type="term" value="C:Ric1-Rgp1 guanyl-nucleotide exchange factor complex"/>
    <property type="evidence" value="ECO:0007669"/>
    <property type="project" value="InterPro"/>
</dbReference>
<dbReference type="STRING" id="6689.A0A3R7MM12"/>
<dbReference type="Pfam" id="PF07064">
    <property type="entry name" value="RIC1"/>
    <property type="match status" value="1"/>
</dbReference>
<evidence type="ECO:0000256" key="1">
    <source>
        <dbReference type="ARBA" id="ARBA00004370"/>
    </source>
</evidence>
<dbReference type="InterPro" id="IPR009771">
    <property type="entry name" value="RIC1_C"/>
</dbReference>
<organism evidence="6 7">
    <name type="scientific">Penaeus vannamei</name>
    <name type="common">Whiteleg shrimp</name>
    <name type="synonym">Litopenaeus vannamei</name>
    <dbReference type="NCBI Taxonomy" id="6689"/>
    <lineage>
        <taxon>Eukaryota</taxon>
        <taxon>Metazoa</taxon>
        <taxon>Ecdysozoa</taxon>
        <taxon>Arthropoda</taxon>
        <taxon>Crustacea</taxon>
        <taxon>Multicrustacea</taxon>
        <taxon>Malacostraca</taxon>
        <taxon>Eumalacostraca</taxon>
        <taxon>Eucarida</taxon>
        <taxon>Decapoda</taxon>
        <taxon>Dendrobranchiata</taxon>
        <taxon>Penaeoidea</taxon>
        <taxon>Penaeidae</taxon>
        <taxon>Penaeus</taxon>
    </lineage>
</organism>
<dbReference type="PANTHER" id="PTHR22746">
    <property type="entry name" value="RAB6A-GEF COMPLEX PARTNER PROTEIN 1"/>
    <property type="match status" value="1"/>
</dbReference>